<evidence type="ECO:0000256" key="1">
    <source>
        <dbReference type="ARBA" id="ARBA00004141"/>
    </source>
</evidence>
<evidence type="ECO:0000256" key="6">
    <source>
        <dbReference type="ARBA" id="ARBA00023136"/>
    </source>
</evidence>
<dbReference type="Proteomes" id="UP000250918">
    <property type="component" value="Unassembled WGS sequence"/>
</dbReference>
<accession>A0A855XAZ7</accession>
<evidence type="ECO:0000313" key="10">
    <source>
        <dbReference type="EMBL" id="PWB75332.1"/>
    </source>
</evidence>
<feature type="transmembrane region" description="Helical" evidence="7">
    <location>
        <begin position="291"/>
        <end position="312"/>
    </location>
</feature>
<dbReference type="InterPro" id="IPR003524">
    <property type="entry name" value="PNAcMuramoyl-5peptid_Trfase"/>
</dbReference>
<feature type="binding site" evidence="9">
    <location>
        <position position="268"/>
    </location>
    <ligand>
        <name>Mg(2+)</name>
        <dbReference type="ChEBI" id="CHEBI:18420"/>
    </ligand>
</feature>
<dbReference type="HAMAP" id="MF_00038">
    <property type="entry name" value="MraY"/>
    <property type="match status" value="1"/>
</dbReference>
<sequence>MLYHLLVPLTKYISGLNLFRYITFRTAGATVTAIVICLVLGPMFIRWLKRMQFKENIREEGPASHKAKAGTPTMGGIIILAGIIVPTLLWANLSNFYILMALGATAWLGALGYYDDYLKAAKGQRKGLVARKKFIGQAILGVLLGLALLYLAPDQRYDGTTSIPFFKNYILNIGIFYIPWVVLVLTSSSNAVNLTDGLDGLAIGLIGICFVAFTGIVYVTGRLDYSTYLQIEYLPGTGELTIFCGAVLGSALGFLWFNSHPAEVFMGDTGSLALGGALGAIALMIKKELLLIIVGGVFVITALSVIIQVLSYRYRGGKRVFKMAPLHHHFELSGWSESKVVVRFWIVGILCALLTLATLKIR</sequence>
<keyword evidence="4 7" id="KW-0812">Transmembrane</keyword>
<keyword evidence="7" id="KW-0131">Cell cycle</keyword>
<dbReference type="InterPro" id="IPR018480">
    <property type="entry name" value="PNAcMuramoyl-5peptid_Trfase_CS"/>
</dbReference>
<evidence type="ECO:0000256" key="4">
    <source>
        <dbReference type="ARBA" id="ARBA00022692"/>
    </source>
</evidence>
<organism evidence="10 11">
    <name type="scientific">candidate division GN15 bacterium</name>
    <dbReference type="NCBI Taxonomy" id="2072418"/>
    <lineage>
        <taxon>Bacteria</taxon>
        <taxon>candidate division GN15</taxon>
    </lineage>
</organism>
<dbReference type="GO" id="GO:0008963">
    <property type="term" value="F:phospho-N-acetylmuramoyl-pentapeptide-transferase activity"/>
    <property type="evidence" value="ECO:0007669"/>
    <property type="project" value="UniProtKB-UniRule"/>
</dbReference>
<keyword evidence="7" id="KW-0573">Peptidoglycan synthesis</keyword>
<comment type="similarity">
    <text evidence="2 7">Belongs to the glycosyltransferase 4 family. MraY subfamily.</text>
</comment>
<comment type="caution">
    <text evidence="10">The sequence shown here is derived from an EMBL/GenBank/DDBJ whole genome shotgun (WGS) entry which is preliminary data.</text>
</comment>
<protein>
    <recommendedName>
        <fullName evidence="7 8">Phospho-N-acetylmuramoyl-pentapeptide-transferase</fullName>
        <ecNumber evidence="7 8">2.7.8.13</ecNumber>
    </recommendedName>
    <alternativeName>
        <fullName evidence="7">UDP-MurNAc-pentapeptide phosphotransferase</fullName>
    </alternativeName>
</protein>
<feature type="transmembrane region" description="Helical" evidence="7">
    <location>
        <begin position="264"/>
        <end position="285"/>
    </location>
</feature>
<dbReference type="Pfam" id="PF00953">
    <property type="entry name" value="Glycos_transf_4"/>
    <property type="match status" value="1"/>
</dbReference>
<keyword evidence="7 9" id="KW-0479">Metal-binding</keyword>
<dbReference type="CDD" id="cd06852">
    <property type="entry name" value="GT_MraY"/>
    <property type="match status" value="1"/>
</dbReference>
<dbReference type="NCBIfam" id="TIGR00445">
    <property type="entry name" value="mraY"/>
    <property type="match status" value="1"/>
</dbReference>
<evidence type="ECO:0000256" key="8">
    <source>
        <dbReference type="NCBIfam" id="TIGR00445"/>
    </source>
</evidence>
<keyword evidence="5 7" id="KW-1133">Transmembrane helix</keyword>
<feature type="binding site" evidence="9">
    <location>
        <position position="193"/>
    </location>
    <ligand>
        <name>Mg(2+)</name>
        <dbReference type="ChEBI" id="CHEBI:18420"/>
    </ligand>
</feature>
<dbReference type="GO" id="GO:0005886">
    <property type="term" value="C:plasma membrane"/>
    <property type="evidence" value="ECO:0007669"/>
    <property type="project" value="UniProtKB-SubCell"/>
</dbReference>
<keyword evidence="7" id="KW-1003">Cell membrane</keyword>
<evidence type="ECO:0000256" key="3">
    <source>
        <dbReference type="ARBA" id="ARBA00022679"/>
    </source>
</evidence>
<proteinExistence type="inferred from homology"/>
<feature type="transmembrane region" description="Helical" evidence="7">
    <location>
        <begin position="340"/>
        <end position="359"/>
    </location>
</feature>
<dbReference type="Pfam" id="PF10555">
    <property type="entry name" value="MraY_sig1"/>
    <property type="match status" value="1"/>
</dbReference>
<keyword evidence="7 9" id="KW-0460">Magnesium</keyword>
<name>A0A855XAZ7_9BACT</name>
<dbReference type="GO" id="GO:0046872">
    <property type="term" value="F:metal ion binding"/>
    <property type="evidence" value="ECO:0007669"/>
    <property type="project" value="UniProtKB-KW"/>
</dbReference>
<comment type="catalytic activity">
    <reaction evidence="7">
        <text>UDP-N-acetyl-alpha-D-muramoyl-L-alanyl-gamma-D-glutamyl-meso-2,6-diaminopimeloyl-D-alanyl-D-alanine + di-trans,octa-cis-undecaprenyl phosphate = di-trans,octa-cis-undecaprenyl diphospho-N-acetyl-alpha-D-muramoyl-L-alanyl-D-glutamyl-meso-2,6-diaminopimeloyl-D-alanyl-D-alanine + UMP</text>
        <dbReference type="Rhea" id="RHEA:28386"/>
        <dbReference type="ChEBI" id="CHEBI:57865"/>
        <dbReference type="ChEBI" id="CHEBI:60392"/>
        <dbReference type="ChEBI" id="CHEBI:61386"/>
        <dbReference type="ChEBI" id="CHEBI:61387"/>
        <dbReference type="EC" id="2.7.8.13"/>
    </reaction>
</comment>
<dbReference type="PANTHER" id="PTHR22926:SF5">
    <property type="entry name" value="PHOSPHO-N-ACETYLMURAMOYL-PENTAPEPTIDE-TRANSFERASE HOMOLOG"/>
    <property type="match status" value="1"/>
</dbReference>
<comment type="cofactor">
    <cofactor evidence="7 9">
        <name>Mg(2+)</name>
        <dbReference type="ChEBI" id="CHEBI:18420"/>
    </cofactor>
</comment>
<feature type="transmembrane region" description="Helical" evidence="7">
    <location>
        <begin position="96"/>
        <end position="114"/>
    </location>
</feature>
<dbReference type="PANTHER" id="PTHR22926">
    <property type="entry name" value="PHOSPHO-N-ACETYLMURAMOYL-PENTAPEPTIDE-TRANSFERASE"/>
    <property type="match status" value="1"/>
</dbReference>
<dbReference type="AlphaFoldDB" id="A0A855XAZ7"/>
<evidence type="ECO:0000313" key="11">
    <source>
        <dbReference type="Proteomes" id="UP000250918"/>
    </source>
</evidence>
<dbReference type="InterPro" id="IPR000715">
    <property type="entry name" value="Glycosyl_transferase_4"/>
</dbReference>
<feature type="transmembrane region" description="Helical" evidence="7">
    <location>
        <begin position="27"/>
        <end position="48"/>
    </location>
</feature>
<feature type="transmembrane region" description="Helical" evidence="7">
    <location>
        <begin position="240"/>
        <end position="257"/>
    </location>
</feature>
<dbReference type="GO" id="GO:0009252">
    <property type="term" value="P:peptidoglycan biosynthetic process"/>
    <property type="evidence" value="ECO:0007669"/>
    <property type="project" value="UniProtKB-UniRule"/>
</dbReference>
<dbReference type="GO" id="GO:0008360">
    <property type="term" value="P:regulation of cell shape"/>
    <property type="evidence" value="ECO:0007669"/>
    <property type="project" value="UniProtKB-KW"/>
</dbReference>
<gene>
    <name evidence="7" type="primary">mraY</name>
    <name evidence="10" type="ORF">C3F09_02925</name>
</gene>
<evidence type="ECO:0000256" key="7">
    <source>
        <dbReference type="HAMAP-Rule" id="MF_00038"/>
    </source>
</evidence>
<dbReference type="GO" id="GO:0051301">
    <property type="term" value="P:cell division"/>
    <property type="evidence" value="ECO:0007669"/>
    <property type="project" value="UniProtKB-KW"/>
</dbReference>
<dbReference type="EMBL" id="PQAP01000011">
    <property type="protein sequence ID" value="PWB75332.1"/>
    <property type="molecule type" value="Genomic_DNA"/>
</dbReference>
<keyword evidence="7" id="KW-0961">Cell wall biogenesis/degradation</keyword>
<dbReference type="GO" id="GO:0071555">
    <property type="term" value="P:cell wall organization"/>
    <property type="evidence" value="ECO:0007669"/>
    <property type="project" value="UniProtKB-KW"/>
</dbReference>
<comment type="function">
    <text evidence="7">Catalyzes the initial step of the lipid cycle reactions in the biosynthesis of the cell wall peptidoglycan: transfers peptidoglycan precursor phospho-MurNAc-pentapeptide from UDP-MurNAc-pentapeptide onto the lipid carrier undecaprenyl phosphate, yielding undecaprenyl-pyrophosphoryl-MurNAc-pentapeptide, known as lipid I.</text>
</comment>
<feature type="transmembrane region" description="Helical" evidence="7">
    <location>
        <begin position="134"/>
        <end position="153"/>
    </location>
</feature>
<comment type="pathway">
    <text evidence="7">Cell wall biogenesis; peptidoglycan biosynthesis.</text>
</comment>
<keyword evidence="7" id="KW-0133">Cell shape</keyword>
<dbReference type="UniPathway" id="UPA00219"/>
<feature type="transmembrane region" description="Helical" evidence="7">
    <location>
        <begin position="69"/>
        <end position="90"/>
    </location>
</feature>
<feature type="transmembrane region" description="Helical" evidence="7">
    <location>
        <begin position="165"/>
        <end position="186"/>
    </location>
</feature>
<evidence type="ECO:0000256" key="9">
    <source>
        <dbReference type="PIRSR" id="PIRSR600715-1"/>
    </source>
</evidence>
<evidence type="ECO:0000256" key="2">
    <source>
        <dbReference type="ARBA" id="ARBA00005583"/>
    </source>
</evidence>
<evidence type="ECO:0000256" key="5">
    <source>
        <dbReference type="ARBA" id="ARBA00022989"/>
    </source>
</evidence>
<dbReference type="PROSITE" id="PS01348">
    <property type="entry name" value="MRAY_2"/>
    <property type="match status" value="1"/>
</dbReference>
<dbReference type="EC" id="2.7.8.13" evidence="7 8"/>
<feature type="transmembrane region" description="Helical" evidence="7">
    <location>
        <begin position="198"/>
        <end position="220"/>
    </location>
</feature>
<keyword evidence="7" id="KW-0132">Cell division</keyword>
<keyword evidence="3 7" id="KW-0808">Transferase</keyword>
<keyword evidence="6 7" id="KW-0472">Membrane</keyword>
<reference evidence="10 11" key="1">
    <citation type="journal article" date="2018" name="ISME J.">
        <title>A methanotrophic archaeon couples anaerobic oxidation of methane to Fe(III) reduction.</title>
        <authorList>
            <person name="Cai C."/>
            <person name="Leu A.O."/>
            <person name="Xie G.J."/>
            <person name="Guo J."/>
            <person name="Feng Y."/>
            <person name="Zhao J.X."/>
            <person name="Tyson G.W."/>
            <person name="Yuan Z."/>
            <person name="Hu S."/>
        </authorList>
    </citation>
    <scope>NUCLEOTIDE SEQUENCE [LARGE SCALE GENOMIC DNA]</scope>
    <source>
        <strain evidence="10">FeB_12</strain>
    </source>
</reference>
<dbReference type="PROSITE" id="PS01347">
    <property type="entry name" value="MRAY_1"/>
    <property type="match status" value="1"/>
</dbReference>
<comment type="subcellular location">
    <subcellularLocation>
        <location evidence="7">Cell membrane</location>
        <topology evidence="7">Multi-pass membrane protein</topology>
    </subcellularLocation>
    <subcellularLocation>
        <location evidence="1">Membrane</location>
        <topology evidence="1">Multi-pass membrane protein</topology>
    </subcellularLocation>
</comment>